<dbReference type="Pfam" id="PF00173">
    <property type="entry name" value="Cyt-b5"/>
    <property type="match status" value="1"/>
</dbReference>
<gene>
    <name evidence="3" type="ORF">ADEAN_000073600</name>
</gene>
<dbReference type="GO" id="GO:0012505">
    <property type="term" value="C:endomembrane system"/>
    <property type="evidence" value="ECO:0007669"/>
    <property type="project" value="TreeGrafter"/>
</dbReference>
<dbReference type="InterPro" id="IPR001199">
    <property type="entry name" value="Cyt_B5-like_heme/steroid-bd"/>
</dbReference>
<protein>
    <submittedName>
        <fullName evidence="3">Cytochrome b5-like Heme/Steroid binding domain containing protein, putative</fullName>
    </submittedName>
</protein>
<evidence type="ECO:0000256" key="1">
    <source>
        <dbReference type="ARBA" id="ARBA00038357"/>
    </source>
</evidence>
<evidence type="ECO:0000313" key="4">
    <source>
        <dbReference type="Proteomes" id="UP000515908"/>
    </source>
</evidence>
<feature type="domain" description="Cytochrome b5 heme-binding" evidence="2">
    <location>
        <begin position="4"/>
        <end position="99"/>
    </location>
</feature>
<name>A0A7G2C183_9TRYP</name>
<dbReference type="Proteomes" id="UP000515908">
    <property type="component" value="Chromosome 01"/>
</dbReference>
<dbReference type="EMBL" id="LR877145">
    <property type="protein sequence ID" value="CAD2213295.1"/>
    <property type="molecule type" value="Genomic_DNA"/>
</dbReference>
<evidence type="ECO:0000313" key="3">
    <source>
        <dbReference type="EMBL" id="CAD2213295.1"/>
    </source>
</evidence>
<dbReference type="Gene3D" id="3.10.120.10">
    <property type="entry name" value="Cytochrome b5-like heme/steroid binding domain"/>
    <property type="match status" value="1"/>
</dbReference>
<organism evidence="3 4">
    <name type="scientific">Angomonas deanei</name>
    <dbReference type="NCBI Taxonomy" id="59799"/>
    <lineage>
        <taxon>Eukaryota</taxon>
        <taxon>Discoba</taxon>
        <taxon>Euglenozoa</taxon>
        <taxon>Kinetoplastea</taxon>
        <taxon>Metakinetoplastina</taxon>
        <taxon>Trypanosomatida</taxon>
        <taxon>Trypanosomatidae</taxon>
        <taxon>Strigomonadinae</taxon>
        <taxon>Angomonas</taxon>
    </lineage>
</organism>
<comment type="similarity">
    <text evidence="1">Belongs to the cytochrome b5 family. MAPR subfamily.</text>
</comment>
<dbReference type="VEuPathDB" id="TriTrypDB:ADEAN_000073600"/>
<dbReference type="InterPro" id="IPR050577">
    <property type="entry name" value="MAPR/NEUFC/NENF-like"/>
</dbReference>
<reference evidence="3 4" key="1">
    <citation type="submission" date="2020-08" db="EMBL/GenBank/DDBJ databases">
        <authorList>
            <person name="Newling K."/>
            <person name="Davey J."/>
            <person name="Forrester S."/>
        </authorList>
    </citation>
    <scope>NUCLEOTIDE SEQUENCE [LARGE SCALE GENOMIC DNA]</scope>
    <source>
        <strain evidence="4">Crithidia deanei Carvalho (ATCC PRA-265)</strain>
    </source>
</reference>
<dbReference type="InterPro" id="IPR036400">
    <property type="entry name" value="Cyt_B5-like_heme/steroid_sf"/>
</dbReference>
<evidence type="ECO:0000259" key="2">
    <source>
        <dbReference type="SMART" id="SM01117"/>
    </source>
</evidence>
<accession>A0A7G2C183</accession>
<dbReference type="PANTHER" id="PTHR10281:SF76">
    <property type="entry name" value="CALCUTTA CUP-RELATED"/>
    <property type="match status" value="1"/>
</dbReference>
<dbReference type="GO" id="GO:0016020">
    <property type="term" value="C:membrane"/>
    <property type="evidence" value="ECO:0007669"/>
    <property type="project" value="TreeGrafter"/>
</dbReference>
<sequence>MLSLTKEELAKHDGVSSCTIYISIKGKIYDCSSATDFYAPGEPYGVFAGKDVTRCLAKMMFNDEEANADWANLSEEHLTTLAEWIEKFKSKYPVVGNYVPDADFKQRGAKFQP</sequence>
<keyword evidence="4" id="KW-1185">Reference proteome</keyword>
<dbReference type="AlphaFoldDB" id="A0A7G2C183"/>
<dbReference type="SMART" id="SM01117">
    <property type="entry name" value="Cyt-b5"/>
    <property type="match status" value="1"/>
</dbReference>
<dbReference type="SUPFAM" id="SSF55856">
    <property type="entry name" value="Cytochrome b5-like heme/steroid binding domain"/>
    <property type="match status" value="1"/>
</dbReference>
<proteinExistence type="inferred from homology"/>
<dbReference type="PANTHER" id="PTHR10281">
    <property type="entry name" value="MEMBRANE-ASSOCIATED PROGESTERONE RECEPTOR COMPONENT-RELATED"/>
    <property type="match status" value="1"/>
</dbReference>
<dbReference type="FunFam" id="3.10.120.10:FF:000003">
    <property type="entry name" value="membrane-associated progesterone receptor component 1"/>
    <property type="match status" value="1"/>
</dbReference>